<dbReference type="RefSeq" id="WP_290000884.1">
    <property type="nucleotide sequence ID" value="NZ_JAUEPH010000005.1"/>
</dbReference>
<dbReference type="Proteomes" id="UP001171916">
    <property type="component" value="Unassembled WGS sequence"/>
</dbReference>
<evidence type="ECO:0000313" key="2">
    <source>
        <dbReference type="Proteomes" id="UP001171916"/>
    </source>
</evidence>
<keyword evidence="2" id="KW-1185">Reference proteome</keyword>
<reference evidence="1" key="1">
    <citation type="submission" date="2023-06" db="EMBL/GenBank/DDBJ databases">
        <title>Robiginitalea aurantiacus sp. nov. and Algoriphagus sediminis sp. nov., isolated from coastal sediment.</title>
        <authorList>
            <person name="Zhou Z.Y."/>
            <person name="An J."/>
            <person name="Jia Y.W."/>
            <person name="Du Z.J."/>
        </authorList>
    </citation>
    <scope>NUCLEOTIDE SEQUENCE</scope>
    <source>
        <strain evidence="1">C2-7</strain>
    </source>
</reference>
<comment type="caution">
    <text evidence="1">The sequence shown here is derived from an EMBL/GenBank/DDBJ whole genome shotgun (WGS) entry which is preliminary data.</text>
</comment>
<evidence type="ECO:0008006" key="3">
    <source>
        <dbReference type="Google" id="ProtNLM"/>
    </source>
</evidence>
<name>A0ABT7YFR0_9BACT</name>
<organism evidence="1 2">
    <name type="scientific">Algoriphagus sediminis</name>
    <dbReference type="NCBI Taxonomy" id="3057113"/>
    <lineage>
        <taxon>Bacteria</taxon>
        <taxon>Pseudomonadati</taxon>
        <taxon>Bacteroidota</taxon>
        <taxon>Cytophagia</taxon>
        <taxon>Cytophagales</taxon>
        <taxon>Cyclobacteriaceae</taxon>
        <taxon>Algoriphagus</taxon>
    </lineage>
</organism>
<evidence type="ECO:0000313" key="1">
    <source>
        <dbReference type="EMBL" id="MDN3205034.1"/>
    </source>
</evidence>
<sequence length="107" mass="11925">MANWFAKIKESVLKFFGVSTESTKLVDKKEEVPEIEIAKQPGLNCPECGTRLIITMDALLNYEPVNCHGCGLQLTIDQEKSKSSIESLRKLKTGLNEAESVKKRGQL</sequence>
<gene>
    <name evidence="1" type="ORF">QVH07_12795</name>
</gene>
<protein>
    <recommendedName>
        <fullName evidence="3">Transcription factor zinc-finger domain-containing protein</fullName>
    </recommendedName>
</protein>
<accession>A0ABT7YFR0</accession>
<proteinExistence type="predicted"/>
<dbReference type="EMBL" id="JAUEPH010000005">
    <property type="protein sequence ID" value="MDN3205034.1"/>
    <property type="molecule type" value="Genomic_DNA"/>
</dbReference>